<organism evidence="4 5">
    <name type="scientific">Clonorchis sinensis</name>
    <name type="common">Chinese liver fluke</name>
    <dbReference type="NCBI Taxonomy" id="79923"/>
    <lineage>
        <taxon>Eukaryota</taxon>
        <taxon>Metazoa</taxon>
        <taxon>Spiralia</taxon>
        <taxon>Lophotrochozoa</taxon>
        <taxon>Platyhelminthes</taxon>
        <taxon>Trematoda</taxon>
        <taxon>Digenea</taxon>
        <taxon>Opisthorchiida</taxon>
        <taxon>Opisthorchiata</taxon>
        <taxon>Opisthorchiidae</taxon>
        <taxon>Clonorchis</taxon>
    </lineage>
</organism>
<accession>A0A8T1MXR0</accession>
<dbReference type="GO" id="GO:0005737">
    <property type="term" value="C:cytoplasm"/>
    <property type="evidence" value="ECO:0007669"/>
    <property type="project" value="TreeGrafter"/>
</dbReference>
<evidence type="ECO:0000313" key="5">
    <source>
        <dbReference type="Proteomes" id="UP000286415"/>
    </source>
</evidence>
<reference evidence="4 5" key="2">
    <citation type="journal article" date="2021" name="Genomics">
        <title>High-quality reference genome for Clonorchis sinensis.</title>
        <authorList>
            <person name="Young N.D."/>
            <person name="Stroehlein A.J."/>
            <person name="Kinkar L."/>
            <person name="Wang T."/>
            <person name="Sohn W.M."/>
            <person name="Chang B.C.H."/>
            <person name="Kaur P."/>
            <person name="Weisz D."/>
            <person name="Dudchenko O."/>
            <person name="Aiden E.L."/>
            <person name="Korhonen P.K."/>
            <person name="Gasser R.B."/>
        </authorList>
    </citation>
    <scope>NUCLEOTIDE SEQUENCE [LARGE SCALE GENOMIC DNA]</scope>
    <source>
        <strain evidence="4">Cs-k2</strain>
    </source>
</reference>
<feature type="coiled-coil region" evidence="3">
    <location>
        <begin position="26"/>
        <end position="60"/>
    </location>
</feature>
<evidence type="ECO:0000313" key="4">
    <source>
        <dbReference type="EMBL" id="KAG5453698.1"/>
    </source>
</evidence>
<comment type="similarity">
    <text evidence="1">Belongs to the TPD52 family.</text>
</comment>
<dbReference type="PANTHER" id="PTHR19307:SF14">
    <property type="entry name" value="TUMOR PROTEIN D52"/>
    <property type="match status" value="1"/>
</dbReference>
<reference evidence="4 5" key="1">
    <citation type="journal article" date="2018" name="Biotechnol. Adv.">
        <title>Improved genomic resources and new bioinformatic workflow for the carcinogenic parasite Clonorchis sinensis: Biotechnological implications.</title>
        <authorList>
            <person name="Wang D."/>
            <person name="Korhonen P.K."/>
            <person name="Gasser R.B."/>
            <person name="Young N.D."/>
        </authorList>
    </citation>
    <scope>NUCLEOTIDE SEQUENCE [LARGE SCALE GENOMIC DNA]</scope>
    <source>
        <strain evidence="4">Cs-k2</strain>
    </source>
</reference>
<dbReference type="EMBL" id="NIRI02000010">
    <property type="protein sequence ID" value="KAG5453698.1"/>
    <property type="molecule type" value="Genomic_DNA"/>
</dbReference>
<evidence type="ECO:0000256" key="1">
    <source>
        <dbReference type="ARBA" id="ARBA00005702"/>
    </source>
</evidence>
<dbReference type="Pfam" id="PF04201">
    <property type="entry name" value="TPD52"/>
    <property type="match status" value="1"/>
</dbReference>
<dbReference type="AlphaFoldDB" id="A0A8T1MXR0"/>
<protein>
    <submittedName>
        <fullName evidence="4">Tumor protein D52</fullName>
    </submittedName>
</protein>
<dbReference type="OrthoDB" id="10000687at2759"/>
<keyword evidence="5" id="KW-1185">Reference proteome</keyword>
<name>A0A8T1MXR0_CLOSI</name>
<sequence>MDSTNAEFSSDVPPEVGVDALNKDERAALESELMQLEEDIQTLKQTLAAKLQQANELKKRLGHTTFGTLRYDIVETFHKIEDTGAYKQTSEFLGKAKEKTVAVAQEAREKVDSTLTAIKNSDAMKTLTEKVGSTYTTVKLLCLDQYSRVPAITWPDSRDLRDALIHSTYGHAPDD</sequence>
<comment type="caution">
    <text evidence="4">The sequence shown here is derived from an EMBL/GenBank/DDBJ whole genome shotgun (WGS) entry which is preliminary data.</text>
</comment>
<dbReference type="Proteomes" id="UP000286415">
    <property type="component" value="Unassembled WGS sequence"/>
</dbReference>
<proteinExistence type="inferred from homology"/>
<dbReference type="InterPro" id="IPR007327">
    <property type="entry name" value="TPD52"/>
</dbReference>
<evidence type="ECO:0000256" key="3">
    <source>
        <dbReference type="SAM" id="Coils"/>
    </source>
</evidence>
<gene>
    <name evidence="4" type="ORF">CSKR_102322</name>
</gene>
<dbReference type="PANTHER" id="PTHR19307">
    <property type="entry name" value="TUMOR PROTEIN D52"/>
    <property type="match status" value="1"/>
</dbReference>
<evidence type="ECO:0000256" key="2">
    <source>
        <dbReference type="ARBA" id="ARBA00023054"/>
    </source>
</evidence>
<keyword evidence="2 3" id="KW-0175">Coiled coil</keyword>